<dbReference type="AlphaFoldDB" id="A0A6L2L8P6"/>
<dbReference type="Pfam" id="PF04195">
    <property type="entry name" value="Transposase_28"/>
    <property type="match status" value="1"/>
</dbReference>
<gene>
    <name evidence="4" type="ORF">Tci_030169</name>
</gene>
<dbReference type="PANTHER" id="PTHR31099">
    <property type="entry name" value="OS06G0165300 PROTEIN"/>
    <property type="match status" value="1"/>
</dbReference>
<evidence type="ECO:0000256" key="1">
    <source>
        <dbReference type="SAM" id="Coils"/>
    </source>
</evidence>
<name>A0A6L2L8P6_TANCI</name>
<evidence type="ECO:0000256" key="2">
    <source>
        <dbReference type="SAM" id="MobiDB-lite"/>
    </source>
</evidence>
<sequence length="789" mass="87062">MSTIRDIKSNLNQKALDALCTKYHIPACVHLILPGPNKNILQSLGGKIGVYNRFFEFANYRVPLSQFLIDVLDHFHIHLSQLSVFGAAKVSHFKILCRVHGFQPSVNCFRMFYTSSYTKGWMSFVKRSDAVPVCYSKPLDSMKNWNDYFFWVDSTAFPLSISIKSKILSKDPPPKLSRHDTEACEFLRTHTASFWKFLEPFLCWVGISRYYTLEMDLFAFIRHSDPTKVRIRERELAEREVGLLKMTEGRTVPLTPPSPRPRKIVVTVLTKEKGGGDASGSAYPPKKLRGDHQSLLPNVGGKSLAALQGMVPASFAIPSGVTEPLIAAFVAPVSDARPLDSVSEANLRTCPPHVRYVVSSDGSRHSGSYSETSSFVESSAVDVPVVNIVVTTVVDADVTASSKAKDMSKYFENIGDSTSAGGVNADAANISRLKKTSTSSDSFYASQSLDIETMHCVYIPRWKVTNDSTLDDSYVCLVGRIVFLRAEVRMQAEHTLEKKRELESNQLSVMQTTDAAKSTKLRDLKEENFALEGEKSALSERVTTLESITASKEDELASLSSQVAKITADLCGFQLSRNELNSKVASLESERDCLAAQKSLPESAFELLMERIEALQDEQTKALGALGWAIGCAVNKGIQDGLKARIDHGKVRRNLSVVEAYDPSAEEKYDDAVNALGTVDFYLLFELESKKDSSIVINLRVQRFREEAKEKRLSLADVMTPFVEPLSSKSLTGEASTSDAPITTLSTTFASSAIIPPSSVVSDQDLDAKPHSEDPPAMTFEKEELSTSP</sequence>
<dbReference type="InterPro" id="IPR007321">
    <property type="entry name" value="Transposase_28"/>
</dbReference>
<organism evidence="4">
    <name type="scientific">Tanacetum cinerariifolium</name>
    <name type="common">Dalmatian daisy</name>
    <name type="synonym">Chrysanthemum cinerariifolium</name>
    <dbReference type="NCBI Taxonomy" id="118510"/>
    <lineage>
        <taxon>Eukaryota</taxon>
        <taxon>Viridiplantae</taxon>
        <taxon>Streptophyta</taxon>
        <taxon>Embryophyta</taxon>
        <taxon>Tracheophyta</taxon>
        <taxon>Spermatophyta</taxon>
        <taxon>Magnoliopsida</taxon>
        <taxon>eudicotyledons</taxon>
        <taxon>Gunneridae</taxon>
        <taxon>Pentapetalae</taxon>
        <taxon>asterids</taxon>
        <taxon>campanulids</taxon>
        <taxon>Asterales</taxon>
        <taxon>Asteraceae</taxon>
        <taxon>Asteroideae</taxon>
        <taxon>Anthemideae</taxon>
        <taxon>Anthemidinae</taxon>
        <taxon>Tanacetum</taxon>
    </lineage>
</organism>
<feature type="region of interest" description="Disordered" evidence="2">
    <location>
        <begin position="273"/>
        <end position="292"/>
    </location>
</feature>
<comment type="caution">
    <text evidence="4">The sequence shown here is derived from an EMBL/GenBank/DDBJ whole genome shotgun (WGS) entry which is preliminary data.</text>
</comment>
<feature type="region of interest" description="Disordered" evidence="2">
    <location>
        <begin position="760"/>
        <end position="789"/>
    </location>
</feature>
<reference evidence="4" key="1">
    <citation type="journal article" date="2019" name="Sci. Rep.">
        <title>Draft genome of Tanacetum cinerariifolium, the natural source of mosquito coil.</title>
        <authorList>
            <person name="Yamashiro T."/>
            <person name="Shiraishi A."/>
            <person name="Satake H."/>
            <person name="Nakayama K."/>
        </authorList>
    </citation>
    <scope>NUCLEOTIDE SEQUENCE</scope>
</reference>
<protein>
    <recommendedName>
        <fullName evidence="3">Transposase (putative) gypsy type domain-containing protein</fullName>
    </recommendedName>
</protein>
<feature type="domain" description="Transposase (putative) gypsy type" evidence="3">
    <location>
        <begin position="58"/>
        <end position="114"/>
    </location>
</feature>
<accession>A0A6L2L8P6</accession>
<feature type="coiled-coil region" evidence="1">
    <location>
        <begin position="485"/>
        <end position="541"/>
    </location>
</feature>
<feature type="compositionally biased region" description="Basic and acidic residues" evidence="2">
    <location>
        <begin position="766"/>
        <end position="789"/>
    </location>
</feature>
<dbReference type="PANTHER" id="PTHR31099:SF41">
    <property type="entry name" value="TRANSPOSASE (PUTATIVE), GYPSY TYPE-RELATED"/>
    <property type="match status" value="1"/>
</dbReference>
<evidence type="ECO:0000259" key="3">
    <source>
        <dbReference type="Pfam" id="PF04195"/>
    </source>
</evidence>
<keyword evidence="1" id="KW-0175">Coiled coil</keyword>
<evidence type="ECO:0000313" key="4">
    <source>
        <dbReference type="EMBL" id="GEU58191.1"/>
    </source>
</evidence>
<dbReference type="EMBL" id="BKCJ010003960">
    <property type="protein sequence ID" value="GEU58191.1"/>
    <property type="molecule type" value="Genomic_DNA"/>
</dbReference>
<proteinExistence type="predicted"/>